<accession>A0A2S1LDF8</accession>
<dbReference type="SUPFAM" id="SSF51905">
    <property type="entry name" value="FAD/NAD(P)-binding domain"/>
    <property type="match status" value="1"/>
</dbReference>
<dbReference type="RefSeq" id="WP_108740668.1">
    <property type="nucleotide sequence ID" value="NZ_CP020918.1"/>
</dbReference>
<organism evidence="4 5">
    <name type="scientific">Flavobacterium faecale</name>
    <dbReference type="NCBI Taxonomy" id="1355330"/>
    <lineage>
        <taxon>Bacteria</taxon>
        <taxon>Pseudomonadati</taxon>
        <taxon>Bacteroidota</taxon>
        <taxon>Flavobacteriia</taxon>
        <taxon>Flavobacteriales</taxon>
        <taxon>Flavobacteriaceae</taxon>
        <taxon>Flavobacterium</taxon>
    </lineage>
</organism>
<dbReference type="PANTHER" id="PTHR42685:SF22">
    <property type="entry name" value="CONDITIONED MEDIUM FACTOR RECEPTOR 1"/>
    <property type="match status" value="1"/>
</dbReference>
<dbReference type="InterPro" id="IPR006076">
    <property type="entry name" value="FAD-dep_OxRdtase"/>
</dbReference>
<dbReference type="InterPro" id="IPR013698">
    <property type="entry name" value="Squalene_epoxidase"/>
</dbReference>
<comment type="subcellular location">
    <subcellularLocation>
        <location evidence="1">Membrane</location>
        <topology evidence="1">Multi-pass membrane protein</topology>
    </subcellularLocation>
</comment>
<feature type="domain" description="FAD dependent oxidoreductase" evidence="2">
    <location>
        <begin position="7"/>
        <end position="40"/>
    </location>
</feature>
<dbReference type="KEGG" id="ffa:FFWV33_09355"/>
<dbReference type="PRINTS" id="PR00420">
    <property type="entry name" value="RNGMNOXGNASE"/>
</dbReference>
<dbReference type="InterPro" id="IPR050407">
    <property type="entry name" value="Geranylgeranyl_reductase"/>
</dbReference>
<dbReference type="Proteomes" id="UP000244527">
    <property type="component" value="Chromosome"/>
</dbReference>
<proteinExistence type="predicted"/>
<evidence type="ECO:0000256" key="1">
    <source>
        <dbReference type="ARBA" id="ARBA00004141"/>
    </source>
</evidence>
<dbReference type="Pfam" id="PF01266">
    <property type="entry name" value="DAO"/>
    <property type="match status" value="1"/>
</dbReference>
<keyword evidence="5" id="KW-1185">Reference proteome</keyword>
<dbReference type="GO" id="GO:0016020">
    <property type="term" value="C:membrane"/>
    <property type="evidence" value="ECO:0007669"/>
    <property type="project" value="UniProtKB-SubCell"/>
</dbReference>
<dbReference type="Pfam" id="PF08491">
    <property type="entry name" value="SE"/>
    <property type="match status" value="1"/>
</dbReference>
<evidence type="ECO:0000313" key="5">
    <source>
        <dbReference type="Proteomes" id="UP000244527"/>
    </source>
</evidence>
<dbReference type="Gene3D" id="3.50.50.60">
    <property type="entry name" value="FAD/NAD(P)-binding domain"/>
    <property type="match status" value="1"/>
</dbReference>
<dbReference type="GO" id="GO:0050660">
    <property type="term" value="F:flavin adenine dinucleotide binding"/>
    <property type="evidence" value="ECO:0007669"/>
    <property type="project" value="InterPro"/>
</dbReference>
<evidence type="ECO:0000259" key="2">
    <source>
        <dbReference type="Pfam" id="PF01266"/>
    </source>
</evidence>
<dbReference type="EMBL" id="CP020918">
    <property type="protein sequence ID" value="AWG21731.1"/>
    <property type="molecule type" value="Genomic_DNA"/>
</dbReference>
<gene>
    <name evidence="4" type="ORF">FFWV33_09355</name>
</gene>
<dbReference type="AlphaFoldDB" id="A0A2S1LDF8"/>
<protein>
    <submittedName>
        <fullName evidence="4">FAD-dependent oxidoreductase</fullName>
    </submittedName>
</protein>
<reference evidence="4 5" key="1">
    <citation type="submission" date="2017-04" db="EMBL/GenBank/DDBJ databases">
        <title>Compelte genome sequence of WV33.</title>
        <authorList>
            <person name="Lee P.C."/>
        </authorList>
    </citation>
    <scope>NUCLEOTIDE SEQUENCE [LARGE SCALE GENOMIC DNA]</scope>
    <source>
        <strain evidence="4 5">WV33</strain>
    </source>
</reference>
<dbReference type="OrthoDB" id="1142316at2"/>
<feature type="domain" description="Squalene epoxidase" evidence="3">
    <location>
        <begin position="264"/>
        <end position="310"/>
    </location>
</feature>
<sequence>MNNRIEIAIIGAGLAGLTAAIHLARQGFSVTLFEKNNFPKHKVCGEFISNEVWDYLKTLDLDIESLHPTKINKTLLSTGSGAAIKTNLPLGGFGISRYTLDRYLYQTCLKLGVKIIPSTVVDVLYTDENFIIKTEEGTVYESKIALGSFGKRSNLDLQLKRNFITKKSPWLAVKAHYKLDFPADVVSLHNFEGGYCGVSKVENDTVNICYLVRYETFKKYKNITEFQEMVLSKNPKLKIIFENASLLFDKPLTIGQISFENKPKIENHMLMIGDAAGLIHPLCGNGMAMAIHSAKIASELITDFLHQKISRNQLERNYVNQWNTTFKSRVQFGRLLSRLLLNDWASKIVMKSLLIFPFVLPFIIKKTHGKPI</sequence>
<name>A0A2S1LDF8_9FLAO</name>
<dbReference type="InterPro" id="IPR036188">
    <property type="entry name" value="FAD/NAD-bd_sf"/>
</dbReference>
<evidence type="ECO:0000313" key="4">
    <source>
        <dbReference type="EMBL" id="AWG21731.1"/>
    </source>
</evidence>
<dbReference type="GO" id="GO:0004506">
    <property type="term" value="F:squalene monooxygenase activity"/>
    <property type="evidence" value="ECO:0007669"/>
    <property type="project" value="InterPro"/>
</dbReference>
<dbReference type="PANTHER" id="PTHR42685">
    <property type="entry name" value="GERANYLGERANYL DIPHOSPHATE REDUCTASE"/>
    <property type="match status" value="1"/>
</dbReference>
<evidence type="ECO:0000259" key="3">
    <source>
        <dbReference type="Pfam" id="PF08491"/>
    </source>
</evidence>